<feature type="domain" description="ABC transporter" evidence="10">
    <location>
        <begin position="358"/>
        <end position="592"/>
    </location>
</feature>
<evidence type="ECO:0000256" key="3">
    <source>
        <dbReference type="ARBA" id="ARBA00022475"/>
    </source>
</evidence>
<keyword evidence="8 9" id="KW-0472">Membrane</keyword>
<feature type="transmembrane region" description="Helical" evidence="9">
    <location>
        <begin position="267"/>
        <end position="289"/>
    </location>
</feature>
<dbReference type="InterPro" id="IPR017871">
    <property type="entry name" value="ABC_transporter-like_CS"/>
</dbReference>
<evidence type="ECO:0000256" key="4">
    <source>
        <dbReference type="ARBA" id="ARBA00022692"/>
    </source>
</evidence>
<dbReference type="AlphaFoldDB" id="A0A2S6FW98"/>
<dbReference type="Pfam" id="PF00005">
    <property type="entry name" value="ABC_tran"/>
    <property type="match status" value="1"/>
</dbReference>
<dbReference type="CDD" id="cd18542">
    <property type="entry name" value="ABC_6TM_YknU_like"/>
    <property type="match status" value="1"/>
</dbReference>
<evidence type="ECO:0000256" key="8">
    <source>
        <dbReference type="ARBA" id="ARBA00023136"/>
    </source>
</evidence>
<evidence type="ECO:0000313" key="12">
    <source>
        <dbReference type="EMBL" id="PPK47814.1"/>
    </source>
</evidence>
<dbReference type="PANTHER" id="PTHR43394">
    <property type="entry name" value="ATP-DEPENDENT PERMEASE MDL1, MITOCHONDRIAL"/>
    <property type="match status" value="1"/>
</dbReference>
<evidence type="ECO:0000256" key="6">
    <source>
        <dbReference type="ARBA" id="ARBA00022840"/>
    </source>
</evidence>
<dbReference type="Gene3D" id="3.40.50.300">
    <property type="entry name" value="P-loop containing nucleotide triphosphate hydrolases"/>
    <property type="match status" value="1"/>
</dbReference>
<dbReference type="STRING" id="37659.GCA_000703125_01904"/>
<keyword evidence="3" id="KW-1003">Cell membrane</keyword>
<evidence type="ECO:0000259" key="11">
    <source>
        <dbReference type="PROSITE" id="PS50929"/>
    </source>
</evidence>
<comment type="subcellular location">
    <subcellularLocation>
        <location evidence="1">Cell membrane</location>
        <topology evidence="1">Multi-pass membrane protein</topology>
    </subcellularLocation>
</comment>
<accession>A0A2S6FW98</accession>
<feature type="transmembrane region" description="Helical" evidence="9">
    <location>
        <begin position="79"/>
        <end position="100"/>
    </location>
</feature>
<evidence type="ECO:0000313" key="13">
    <source>
        <dbReference type="Proteomes" id="UP000239863"/>
    </source>
</evidence>
<evidence type="ECO:0000256" key="7">
    <source>
        <dbReference type="ARBA" id="ARBA00022989"/>
    </source>
</evidence>
<evidence type="ECO:0000259" key="10">
    <source>
        <dbReference type="PROSITE" id="PS50893"/>
    </source>
</evidence>
<evidence type="ECO:0000256" key="5">
    <source>
        <dbReference type="ARBA" id="ARBA00022741"/>
    </source>
</evidence>
<name>A0A2S6FW98_9CLOT</name>
<reference evidence="12 13" key="1">
    <citation type="submission" date="2018-02" db="EMBL/GenBank/DDBJ databases">
        <title>Genomic Encyclopedia of Archaeal and Bacterial Type Strains, Phase II (KMG-II): from individual species to whole genera.</title>
        <authorList>
            <person name="Goeker M."/>
        </authorList>
    </citation>
    <scope>NUCLEOTIDE SEQUENCE [LARGE SCALE GENOMIC DNA]</scope>
    <source>
        <strain evidence="12 13">DSM 15099</strain>
    </source>
</reference>
<feature type="transmembrane region" description="Helical" evidence="9">
    <location>
        <begin position="162"/>
        <end position="179"/>
    </location>
</feature>
<dbReference type="GO" id="GO:0005524">
    <property type="term" value="F:ATP binding"/>
    <property type="evidence" value="ECO:0007669"/>
    <property type="project" value="UniProtKB-KW"/>
</dbReference>
<dbReference type="InterPro" id="IPR011527">
    <property type="entry name" value="ABC1_TM_dom"/>
</dbReference>
<dbReference type="GO" id="GO:0016887">
    <property type="term" value="F:ATP hydrolysis activity"/>
    <property type="evidence" value="ECO:0007669"/>
    <property type="project" value="InterPro"/>
</dbReference>
<evidence type="ECO:0000256" key="9">
    <source>
        <dbReference type="SAM" id="Phobius"/>
    </source>
</evidence>
<dbReference type="InterPro" id="IPR003439">
    <property type="entry name" value="ABC_transporter-like_ATP-bd"/>
</dbReference>
<dbReference type="Proteomes" id="UP000239863">
    <property type="component" value="Unassembled WGS sequence"/>
</dbReference>
<dbReference type="GO" id="GO:0015421">
    <property type="term" value="F:ABC-type oligopeptide transporter activity"/>
    <property type="evidence" value="ECO:0007669"/>
    <property type="project" value="TreeGrafter"/>
</dbReference>
<organism evidence="12 13">
    <name type="scientific">Clostridium algidicarnis DSM 15099</name>
    <dbReference type="NCBI Taxonomy" id="1121295"/>
    <lineage>
        <taxon>Bacteria</taxon>
        <taxon>Bacillati</taxon>
        <taxon>Bacillota</taxon>
        <taxon>Clostridia</taxon>
        <taxon>Eubacteriales</taxon>
        <taxon>Clostridiaceae</taxon>
        <taxon>Clostridium</taxon>
    </lineage>
</organism>
<keyword evidence="5" id="KW-0547">Nucleotide-binding</keyword>
<keyword evidence="2" id="KW-0813">Transport</keyword>
<dbReference type="InterPro" id="IPR036640">
    <property type="entry name" value="ABC1_TM_sf"/>
</dbReference>
<feature type="transmembrane region" description="Helical" evidence="9">
    <location>
        <begin position="185"/>
        <end position="202"/>
    </location>
</feature>
<dbReference type="EMBL" id="PTIS01000013">
    <property type="protein sequence ID" value="PPK47814.1"/>
    <property type="molecule type" value="Genomic_DNA"/>
</dbReference>
<feature type="domain" description="ABC transmembrane type-1" evidence="11">
    <location>
        <begin position="24"/>
        <end position="326"/>
    </location>
</feature>
<proteinExistence type="predicted"/>
<evidence type="ECO:0000256" key="2">
    <source>
        <dbReference type="ARBA" id="ARBA00022448"/>
    </source>
</evidence>
<protein>
    <submittedName>
        <fullName evidence="12">ATP-binding cassette subfamily B protein</fullName>
    </submittedName>
</protein>
<dbReference type="GO" id="GO:0005886">
    <property type="term" value="C:plasma membrane"/>
    <property type="evidence" value="ECO:0007669"/>
    <property type="project" value="UniProtKB-SubCell"/>
</dbReference>
<keyword evidence="4 9" id="KW-0812">Transmembrane</keyword>
<dbReference type="PROSITE" id="PS50893">
    <property type="entry name" value="ABC_TRANSPORTER_2"/>
    <property type="match status" value="1"/>
</dbReference>
<dbReference type="PROSITE" id="PS00211">
    <property type="entry name" value="ABC_TRANSPORTER_1"/>
    <property type="match status" value="1"/>
</dbReference>
<dbReference type="Gene3D" id="1.20.1560.10">
    <property type="entry name" value="ABC transporter type 1, transmembrane domain"/>
    <property type="match status" value="1"/>
</dbReference>
<dbReference type="SUPFAM" id="SSF52540">
    <property type="entry name" value="P-loop containing nucleoside triphosphate hydrolases"/>
    <property type="match status" value="1"/>
</dbReference>
<dbReference type="SMART" id="SM00382">
    <property type="entry name" value="AAA"/>
    <property type="match status" value="1"/>
</dbReference>
<comment type="caution">
    <text evidence="12">The sequence shown here is derived from an EMBL/GenBank/DDBJ whole genome shotgun (WGS) entry which is preliminary data.</text>
</comment>
<dbReference type="FunFam" id="3.40.50.300:FF:000221">
    <property type="entry name" value="Multidrug ABC transporter ATP-binding protein"/>
    <property type="match status" value="1"/>
</dbReference>
<keyword evidence="6 12" id="KW-0067">ATP-binding</keyword>
<dbReference type="PANTHER" id="PTHR43394:SF1">
    <property type="entry name" value="ATP-BINDING CASSETTE SUB-FAMILY B MEMBER 10, MITOCHONDRIAL"/>
    <property type="match status" value="1"/>
</dbReference>
<dbReference type="Pfam" id="PF00664">
    <property type="entry name" value="ABC_membrane"/>
    <property type="match status" value="1"/>
</dbReference>
<feature type="transmembrane region" description="Helical" evidence="9">
    <location>
        <begin position="21"/>
        <end position="39"/>
    </location>
</feature>
<sequence>MTIQGGINLKKLLKLVKGNRLLYVAAIASIAISTFIAMLEPMVIKTTIDSIIGNTPLNASPFIEKIIGFFGGKGVLSRNLWICSLFLITLTVIRGVFLFLRGKLAAKAAENIAKNIRVKLYDHIQNLPYGYHVNSESGDLIQRCTSDVDTIRRFFAVQLVDIGRAVFIVTFALIMMLSLNKKMTVIAMVIVPFIFIFSYVFFKKIKHNFEKADAQEGVLTSVLQENLSGVRVVKAFGRQSFEIEKYEKQNRKYRDLNFNLVKLLSNYWSISDLLCMTQIGLVLIAGIYYANKGEISLGTLVVFNTYEGMLLWPVRQLGRILSDMGKMTVSLKRITNILETPVEQEYGKSLKPDIKGEVTFENVSFKYDKDTKILENLSFSVKKGETIAIVGPTGSGKSSLVHLLLRLYDYDSGSIKIDGIELKDIERKWVRNNIGIVLQEPFLYARTIKENIMISKLDSSDREIESAATSAAVHEVISSFEKGYDTVVGEKGVTLSGGQRQRVAIARTLIKNMPILIFDDSLSAVDAETDRVIREELKKKSKDNTTFIISHRISTVMDADKIIVLNQGKIEDMGNHKELISKDGIYKRIWDIQNSLDAFSEDEEEALNE</sequence>
<keyword evidence="7 9" id="KW-1133">Transmembrane helix</keyword>
<dbReference type="SUPFAM" id="SSF90123">
    <property type="entry name" value="ABC transporter transmembrane region"/>
    <property type="match status" value="1"/>
</dbReference>
<evidence type="ECO:0000256" key="1">
    <source>
        <dbReference type="ARBA" id="ARBA00004651"/>
    </source>
</evidence>
<gene>
    <name evidence="12" type="ORF">BD821_11334</name>
</gene>
<dbReference type="InterPro" id="IPR003593">
    <property type="entry name" value="AAA+_ATPase"/>
</dbReference>
<dbReference type="OrthoDB" id="9762778at2"/>
<dbReference type="PROSITE" id="PS50929">
    <property type="entry name" value="ABC_TM1F"/>
    <property type="match status" value="1"/>
</dbReference>
<dbReference type="InterPro" id="IPR039421">
    <property type="entry name" value="Type_1_exporter"/>
</dbReference>
<dbReference type="InterPro" id="IPR027417">
    <property type="entry name" value="P-loop_NTPase"/>
</dbReference>